<evidence type="ECO:0000256" key="10">
    <source>
        <dbReference type="RuleBase" id="RU003915"/>
    </source>
</evidence>
<evidence type="ECO:0000256" key="8">
    <source>
        <dbReference type="ARBA" id="ARBA00037071"/>
    </source>
</evidence>
<dbReference type="RefSeq" id="WP_150865153.1">
    <property type="nucleotide sequence ID" value="NZ_VYXP01000011.1"/>
</dbReference>
<evidence type="ECO:0000259" key="11">
    <source>
        <dbReference type="PROSITE" id="PS50059"/>
    </source>
</evidence>
<feature type="domain" description="PPIase FKBP-type" evidence="11">
    <location>
        <begin position="6"/>
        <end position="81"/>
    </location>
</feature>
<name>A0A5N0T5N8_9GAMM</name>
<evidence type="ECO:0000256" key="1">
    <source>
        <dbReference type="ARBA" id="ARBA00000971"/>
    </source>
</evidence>
<dbReference type="Gene3D" id="3.10.50.40">
    <property type="match status" value="1"/>
</dbReference>
<dbReference type="PANTHER" id="PTHR47861">
    <property type="entry name" value="FKBP-TYPE PEPTIDYL-PROLYL CIS-TRANS ISOMERASE SLYD"/>
    <property type="match status" value="1"/>
</dbReference>
<evidence type="ECO:0000256" key="6">
    <source>
        <dbReference type="ARBA" id="ARBA00023186"/>
    </source>
</evidence>
<dbReference type="Pfam" id="PF00254">
    <property type="entry name" value="FKBP_C"/>
    <property type="match status" value="1"/>
</dbReference>
<evidence type="ECO:0000256" key="3">
    <source>
        <dbReference type="ARBA" id="ARBA00006577"/>
    </source>
</evidence>
<comment type="similarity">
    <text evidence="3 10">Belongs to the FKBP-type PPIase family.</text>
</comment>
<comment type="caution">
    <text evidence="12">The sequence shown here is derived from an EMBL/GenBank/DDBJ whole genome shotgun (WGS) entry which is preliminary data.</text>
</comment>
<accession>A0A5N0T5N8</accession>
<evidence type="ECO:0000256" key="9">
    <source>
        <dbReference type="PROSITE-ProRule" id="PRU00277"/>
    </source>
</evidence>
<dbReference type="GO" id="GO:0003755">
    <property type="term" value="F:peptidyl-prolyl cis-trans isomerase activity"/>
    <property type="evidence" value="ECO:0007669"/>
    <property type="project" value="UniProtKB-UniRule"/>
</dbReference>
<dbReference type="EMBL" id="VYXP01000011">
    <property type="protein sequence ID" value="KAA9129774.1"/>
    <property type="molecule type" value="Genomic_DNA"/>
</dbReference>
<dbReference type="SUPFAM" id="SSF54534">
    <property type="entry name" value="FKBP-like"/>
    <property type="match status" value="1"/>
</dbReference>
<evidence type="ECO:0000313" key="13">
    <source>
        <dbReference type="Proteomes" id="UP000325372"/>
    </source>
</evidence>
<keyword evidence="7 9" id="KW-0413">Isomerase</keyword>
<sequence>MNIEKEKVVSFHYTLTNDDGETLDSSRERGEPMSYLHGAGNIIPGLEKQLEGKAAGDAFQVTVPPAEAYGERQEANVQRLPLKKLGVSANQLQPGMILNLQTNQGPAQVTVLKVGRFNVDVDANHPLAGQPLNFDVEVMDVRDATDEEKEHGHAHGPGGHDHG</sequence>
<comment type="function">
    <text evidence="8">Also involved in hydrogenase metallocenter assembly, probably by participating in the nickel insertion step. This function in hydrogenase biosynthesis requires chaperone activity and the presence of the metal-binding domain, but not PPIase activity.</text>
</comment>
<evidence type="ECO:0000256" key="4">
    <source>
        <dbReference type="ARBA" id="ARBA00022490"/>
    </source>
</evidence>
<evidence type="ECO:0000256" key="7">
    <source>
        <dbReference type="ARBA" id="ARBA00023235"/>
    </source>
</evidence>
<keyword evidence="6" id="KW-0143">Chaperone</keyword>
<proteinExistence type="inferred from homology"/>
<keyword evidence="4" id="KW-0963">Cytoplasm</keyword>
<comment type="subcellular location">
    <subcellularLocation>
        <location evidence="2">Cytoplasm</location>
    </subcellularLocation>
</comment>
<evidence type="ECO:0000256" key="2">
    <source>
        <dbReference type="ARBA" id="ARBA00004496"/>
    </source>
</evidence>
<dbReference type="PANTHER" id="PTHR47861:SF3">
    <property type="entry name" value="FKBP-TYPE PEPTIDYL-PROLYL CIS-TRANS ISOMERASE SLYD"/>
    <property type="match status" value="1"/>
</dbReference>
<dbReference type="InterPro" id="IPR001179">
    <property type="entry name" value="PPIase_FKBP_dom"/>
</dbReference>
<dbReference type="GO" id="GO:0042026">
    <property type="term" value="P:protein refolding"/>
    <property type="evidence" value="ECO:0007669"/>
    <property type="project" value="UniProtKB-ARBA"/>
</dbReference>
<evidence type="ECO:0000313" key="12">
    <source>
        <dbReference type="EMBL" id="KAA9129774.1"/>
    </source>
</evidence>
<dbReference type="Proteomes" id="UP000325372">
    <property type="component" value="Unassembled WGS sequence"/>
</dbReference>
<dbReference type="PROSITE" id="PS50059">
    <property type="entry name" value="FKBP_PPIASE"/>
    <property type="match status" value="1"/>
</dbReference>
<dbReference type="InterPro" id="IPR046357">
    <property type="entry name" value="PPIase_dom_sf"/>
</dbReference>
<dbReference type="AlphaFoldDB" id="A0A5N0T5N8"/>
<organism evidence="12 13">
    <name type="scientific">Marinihelvus fidelis</name>
    <dbReference type="NCBI Taxonomy" id="2613842"/>
    <lineage>
        <taxon>Bacteria</taxon>
        <taxon>Pseudomonadati</taxon>
        <taxon>Pseudomonadota</taxon>
        <taxon>Gammaproteobacteria</taxon>
        <taxon>Chromatiales</taxon>
        <taxon>Wenzhouxiangellaceae</taxon>
        <taxon>Marinihelvus</taxon>
    </lineage>
</organism>
<protein>
    <recommendedName>
        <fullName evidence="10">Peptidyl-prolyl cis-trans isomerase</fullName>
        <ecNumber evidence="10">5.2.1.8</ecNumber>
    </recommendedName>
</protein>
<comment type="catalytic activity">
    <reaction evidence="1 9 10">
        <text>[protein]-peptidylproline (omega=180) = [protein]-peptidylproline (omega=0)</text>
        <dbReference type="Rhea" id="RHEA:16237"/>
        <dbReference type="Rhea" id="RHEA-COMP:10747"/>
        <dbReference type="Rhea" id="RHEA-COMP:10748"/>
        <dbReference type="ChEBI" id="CHEBI:83833"/>
        <dbReference type="ChEBI" id="CHEBI:83834"/>
        <dbReference type="EC" id="5.2.1.8"/>
    </reaction>
</comment>
<evidence type="ECO:0000256" key="5">
    <source>
        <dbReference type="ARBA" id="ARBA00023110"/>
    </source>
</evidence>
<reference evidence="12 13" key="1">
    <citation type="submission" date="2019-09" db="EMBL/GenBank/DDBJ databases">
        <title>Wenzhouxiangella sp. Genome sequencing and assembly.</title>
        <authorList>
            <person name="Zhang R."/>
        </authorList>
    </citation>
    <scope>NUCLEOTIDE SEQUENCE [LARGE SCALE GENOMIC DNA]</scope>
    <source>
        <strain evidence="12 13">W260</strain>
    </source>
</reference>
<keyword evidence="5 9" id="KW-0697">Rotamase</keyword>
<dbReference type="GO" id="GO:0005737">
    <property type="term" value="C:cytoplasm"/>
    <property type="evidence" value="ECO:0007669"/>
    <property type="project" value="UniProtKB-SubCell"/>
</dbReference>
<keyword evidence="13" id="KW-1185">Reference proteome</keyword>
<dbReference type="EC" id="5.2.1.8" evidence="10"/>
<gene>
    <name evidence="12" type="ORF">F3N42_14050</name>
</gene>